<reference evidence="2 3" key="1">
    <citation type="journal article" date="2016" name="Antonie Van Leeuwenhoek">
        <title>Bacillus depressus sp. nov., isolated from soil of a sunflower field.</title>
        <authorList>
            <person name="Wei X."/>
            <person name="Xin D."/>
            <person name="Xin Y."/>
            <person name="Zhang H."/>
            <person name="Wang T."/>
            <person name="Zhang J."/>
        </authorList>
    </citation>
    <scope>NUCLEOTIDE SEQUENCE [LARGE SCALE GENOMIC DNA]</scope>
    <source>
        <strain evidence="2 3">BZ1</strain>
    </source>
</reference>
<sequence>MNRESLINKNLIVAIEEGLDEKGKPIVKRYTYSNIKDDATPADLSLAANAIADLYNGLPYQFRTVNTNILV</sequence>
<accession>A0A6L3UWK2</accession>
<dbReference type="AlphaFoldDB" id="A0A6L3UWK2"/>
<evidence type="ECO:0000259" key="1">
    <source>
        <dbReference type="Pfam" id="PF07872"/>
    </source>
</evidence>
<keyword evidence="3" id="KW-1185">Reference proteome</keyword>
<organism evidence="2 3">
    <name type="scientific">Cytobacillus depressus</name>
    <dbReference type="NCBI Taxonomy" id="1602942"/>
    <lineage>
        <taxon>Bacteria</taxon>
        <taxon>Bacillati</taxon>
        <taxon>Bacillota</taxon>
        <taxon>Bacilli</taxon>
        <taxon>Bacillales</taxon>
        <taxon>Bacillaceae</taxon>
        <taxon>Cytobacillus</taxon>
    </lineage>
</organism>
<dbReference type="Proteomes" id="UP000481030">
    <property type="component" value="Unassembled WGS sequence"/>
</dbReference>
<gene>
    <name evidence="2" type="ORF">F7731_26180</name>
</gene>
<protein>
    <submittedName>
        <fullName evidence="2">DUF1659 domain-containing protein</fullName>
    </submittedName>
</protein>
<dbReference type="RefSeq" id="WP_151537674.1">
    <property type="nucleotide sequence ID" value="NZ_WBOS01000035.1"/>
</dbReference>
<name>A0A6L3UWK2_9BACI</name>
<proteinExistence type="predicted"/>
<evidence type="ECO:0000313" key="2">
    <source>
        <dbReference type="EMBL" id="KAB2328008.1"/>
    </source>
</evidence>
<dbReference type="Pfam" id="PF07872">
    <property type="entry name" value="DUF1659"/>
    <property type="match status" value="1"/>
</dbReference>
<evidence type="ECO:0000313" key="3">
    <source>
        <dbReference type="Proteomes" id="UP000481030"/>
    </source>
</evidence>
<dbReference type="OrthoDB" id="48766at2"/>
<feature type="domain" description="DUF1659" evidence="1">
    <location>
        <begin position="5"/>
        <end position="70"/>
    </location>
</feature>
<comment type="caution">
    <text evidence="2">The sequence shown here is derived from an EMBL/GenBank/DDBJ whole genome shotgun (WGS) entry which is preliminary data.</text>
</comment>
<dbReference type="InterPro" id="IPR012454">
    <property type="entry name" value="DUF1659"/>
</dbReference>
<dbReference type="EMBL" id="WBOS01000035">
    <property type="protein sequence ID" value="KAB2328008.1"/>
    <property type="molecule type" value="Genomic_DNA"/>
</dbReference>